<dbReference type="AlphaFoldDB" id="A0A3S0R764"/>
<dbReference type="EMBL" id="RXMA01000019">
    <property type="protein sequence ID" value="RTR17449.1"/>
    <property type="molecule type" value="Genomic_DNA"/>
</dbReference>
<evidence type="ECO:0000313" key="2">
    <source>
        <dbReference type="Proteomes" id="UP000277007"/>
    </source>
</evidence>
<dbReference type="RefSeq" id="WP_126618126.1">
    <property type="nucleotide sequence ID" value="NZ_JBHUCY010000031.1"/>
</dbReference>
<reference evidence="1 2" key="1">
    <citation type="submission" date="2018-12" db="EMBL/GenBank/DDBJ databases">
        <authorList>
            <person name="Yang Y."/>
        </authorList>
    </citation>
    <scope>NUCLEOTIDE SEQUENCE [LARGE SCALE GENOMIC DNA]</scope>
    <source>
        <strain evidence="1 2">L-25-5w-1</strain>
    </source>
</reference>
<protein>
    <submittedName>
        <fullName evidence="1">Uncharacterized protein</fullName>
    </submittedName>
</protein>
<comment type="caution">
    <text evidence="1">The sequence shown here is derived from an EMBL/GenBank/DDBJ whole genome shotgun (WGS) entry which is preliminary data.</text>
</comment>
<sequence>MPLDDLTDAALTADTSLATLDRMDPSARPRLALLHPVFAMADALPGEASLGAVADAIGLPVAALLATAGGAIRVEAPAGGCGCSCSTH</sequence>
<gene>
    <name evidence="1" type="ORF">EJ903_18310</name>
</gene>
<keyword evidence="2" id="KW-1185">Reference proteome</keyword>
<accession>A0A3S0R764</accession>
<name>A0A3S0R764_9PROT</name>
<dbReference type="OrthoDB" id="7307339at2"/>
<proteinExistence type="predicted"/>
<dbReference type="Proteomes" id="UP000277007">
    <property type="component" value="Unassembled WGS sequence"/>
</dbReference>
<evidence type="ECO:0000313" key="1">
    <source>
        <dbReference type="EMBL" id="RTR17449.1"/>
    </source>
</evidence>
<organism evidence="1 2">
    <name type="scientific">Azospirillum griseum</name>
    <dbReference type="NCBI Taxonomy" id="2496639"/>
    <lineage>
        <taxon>Bacteria</taxon>
        <taxon>Pseudomonadati</taxon>
        <taxon>Pseudomonadota</taxon>
        <taxon>Alphaproteobacteria</taxon>
        <taxon>Rhodospirillales</taxon>
        <taxon>Azospirillaceae</taxon>
        <taxon>Azospirillum</taxon>
    </lineage>
</organism>